<evidence type="ECO:0000256" key="1">
    <source>
        <dbReference type="SAM" id="MobiDB-lite"/>
    </source>
</evidence>
<proteinExistence type="predicted"/>
<comment type="caution">
    <text evidence="2">The sequence shown here is derived from an EMBL/GenBank/DDBJ whole genome shotgun (WGS) entry which is preliminary data.</text>
</comment>
<organism evidence="2 3">
    <name type="scientific">Chitiniphilus shinanonensis</name>
    <dbReference type="NCBI Taxonomy" id="553088"/>
    <lineage>
        <taxon>Bacteria</taxon>
        <taxon>Pseudomonadati</taxon>
        <taxon>Pseudomonadota</taxon>
        <taxon>Betaproteobacteria</taxon>
        <taxon>Neisseriales</taxon>
        <taxon>Chitinibacteraceae</taxon>
        <taxon>Chitiniphilus</taxon>
    </lineage>
</organism>
<dbReference type="EMBL" id="BSOZ01000048">
    <property type="protein sequence ID" value="GLS05467.1"/>
    <property type="molecule type" value="Genomic_DNA"/>
</dbReference>
<sequence length="89" mass="9438">MDHQVQQLLDLGLEPERFLAHDVTTSWNENPAGAGSKDVVGNSGDDGRVFKTAGDTAVWREATASGVCRAKHQPATARAPAGEAKKILI</sequence>
<evidence type="ECO:0000313" key="2">
    <source>
        <dbReference type="EMBL" id="GLS05467.1"/>
    </source>
</evidence>
<gene>
    <name evidence="2" type="ORF">GCM10007860_26210</name>
</gene>
<feature type="region of interest" description="Disordered" evidence="1">
    <location>
        <begin position="26"/>
        <end position="47"/>
    </location>
</feature>
<accession>A0ABQ6BZ07</accession>
<protein>
    <submittedName>
        <fullName evidence="2">Uncharacterized protein</fullName>
    </submittedName>
</protein>
<reference evidence="3" key="1">
    <citation type="journal article" date="2019" name="Int. J. Syst. Evol. Microbiol.">
        <title>The Global Catalogue of Microorganisms (GCM) 10K type strain sequencing project: providing services to taxonomists for standard genome sequencing and annotation.</title>
        <authorList>
            <consortium name="The Broad Institute Genomics Platform"/>
            <consortium name="The Broad Institute Genome Sequencing Center for Infectious Disease"/>
            <person name="Wu L."/>
            <person name="Ma J."/>
        </authorList>
    </citation>
    <scope>NUCLEOTIDE SEQUENCE [LARGE SCALE GENOMIC DNA]</scope>
    <source>
        <strain evidence="3">NBRC 104970</strain>
    </source>
</reference>
<dbReference type="Proteomes" id="UP001156836">
    <property type="component" value="Unassembled WGS sequence"/>
</dbReference>
<name>A0ABQ6BZ07_9NEIS</name>
<evidence type="ECO:0000313" key="3">
    <source>
        <dbReference type="Proteomes" id="UP001156836"/>
    </source>
</evidence>
<keyword evidence="3" id="KW-1185">Reference proteome</keyword>